<feature type="transmembrane region" description="Helical" evidence="1">
    <location>
        <begin position="503"/>
        <end position="530"/>
    </location>
</feature>
<keyword evidence="3" id="KW-1185">Reference proteome</keyword>
<sequence length="541" mass="57984">MNLRQDLRHGGRIGRAEFIRSVRGYARDTRRILGLAVALLFFGGNLLFLLPPIYVLGRSARSIATIPYFEPAATLLPVGLFLLGALRTMERLGSVDTEDLLLTTVHPRAVVVGLITAEIGRLLLWFGIPLVAIAGAFAVGLGSPIFLVTAGIVVVPIVCCMAVWGYAVGIGVLRVLRRLPTVRRMLKVGGVLALISIVILSQVAARYLVTGTVSIETLLSLLSFAPLVDYLTLSLIGTPVSITVTPMAVVVLVTWIALTPVGLAVAERQATALWFTDDPVRTGTTDTSSETAVSSGGFSPPKPFSWTKAGRIAWGYLLRAVRHPQEFSHLLMLVFLVGPMAGTFFQSSSGERFPLLVAGTGVLFGVYLSGATFGLNPLGDDRPQFPLVLLTETTPRTFLRGRVLAGLAVGLPFAILVPLASIAAGTRPLYGITFATVGAWFSLMAALFALGLGCAYPIYEERELWGAETVAPSTLVLIAYSFVVMGGTFIGLGITWFGLTGNLIVTGILVVGLSVYLLPTVGLPILSYWYSQRIYRRYVLD</sequence>
<dbReference type="EMBL" id="AOLM01000006">
    <property type="protein sequence ID" value="ELZ96693.1"/>
    <property type="molecule type" value="Genomic_DNA"/>
</dbReference>
<evidence type="ECO:0000313" key="3">
    <source>
        <dbReference type="Proteomes" id="UP000011508"/>
    </source>
</evidence>
<accession>M0ILF8</accession>
<dbReference type="OrthoDB" id="293659at2157"/>
<feature type="transmembrane region" description="Helical" evidence="1">
    <location>
        <begin position="327"/>
        <end position="347"/>
    </location>
</feature>
<feature type="transmembrane region" description="Helical" evidence="1">
    <location>
        <begin position="188"/>
        <end position="210"/>
    </location>
</feature>
<feature type="transmembrane region" description="Helical" evidence="1">
    <location>
        <begin position="353"/>
        <end position="375"/>
    </location>
</feature>
<proteinExistence type="predicted"/>
<organism evidence="2 3">
    <name type="scientific">Haloferax sulfurifontis ATCC BAA-897</name>
    <dbReference type="NCBI Taxonomy" id="662480"/>
    <lineage>
        <taxon>Archaea</taxon>
        <taxon>Methanobacteriati</taxon>
        <taxon>Methanobacteriota</taxon>
        <taxon>Stenosarchaea group</taxon>
        <taxon>Halobacteria</taxon>
        <taxon>Halobacteriales</taxon>
        <taxon>Haloferacaceae</taxon>
        <taxon>Haloferax</taxon>
    </lineage>
</organism>
<feature type="transmembrane region" description="Helical" evidence="1">
    <location>
        <begin position="66"/>
        <end position="86"/>
    </location>
</feature>
<keyword evidence="1" id="KW-0472">Membrane</keyword>
<feature type="transmembrane region" description="Helical" evidence="1">
    <location>
        <begin position="32"/>
        <end position="54"/>
    </location>
</feature>
<comment type="caution">
    <text evidence="2">The sequence shown here is derived from an EMBL/GenBank/DDBJ whole genome shotgun (WGS) entry which is preliminary data.</text>
</comment>
<evidence type="ECO:0000256" key="1">
    <source>
        <dbReference type="SAM" id="Phobius"/>
    </source>
</evidence>
<dbReference type="RefSeq" id="WP_007273911.1">
    <property type="nucleotide sequence ID" value="NZ_AOLM01000006.1"/>
</dbReference>
<protein>
    <submittedName>
        <fullName evidence="2">Uncharacterized protein</fullName>
    </submittedName>
</protein>
<keyword evidence="1" id="KW-0812">Transmembrane</keyword>
<evidence type="ECO:0000313" key="2">
    <source>
        <dbReference type="EMBL" id="ELZ96693.1"/>
    </source>
</evidence>
<feature type="transmembrane region" description="Helical" evidence="1">
    <location>
        <begin position="403"/>
        <end position="423"/>
    </location>
</feature>
<reference evidence="2 3" key="1">
    <citation type="journal article" date="2014" name="PLoS Genet.">
        <title>Phylogenetically driven sequencing of extremely halophilic archaea reveals strategies for static and dynamic osmo-response.</title>
        <authorList>
            <person name="Becker E.A."/>
            <person name="Seitzer P.M."/>
            <person name="Tritt A."/>
            <person name="Larsen D."/>
            <person name="Krusor M."/>
            <person name="Yao A.I."/>
            <person name="Wu D."/>
            <person name="Madern D."/>
            <person name="Eisen J.A."/>
            <person name="Darling A.E."/>
            <person name="Facciotti M.T."/>
        </authorList>
    </citation>
    <scope>NUCLEOTIDE SEQUENCE [LARGE SCALE GENOMIC DNA]</scope>
    <source>
        <strain evidence="2 3">ATCC BAA-897</strain>
    </source>
</reference>
<feature type="transmembrane region" description="Helical" evidence="1">
    <location>
        <begin position="122"/>
        <end position="147"/>
    </location>
</feature>
<dbReference type="PATRIC" id="fig|662480.6.peg.800"/>
<name>M0ILF8_9EURY</name>
<feature type="transmembrane region" description="Helical" evidence="1">
    <location>
        <begin position="230"/>
        <end position="258"/>
    </location>
</feature>
<feature type="transmembrane region" description="Helical" evidence="1">
    <location>
        <begin position="153"/>
        <end position="176"/>
    </location>
</feature>
<feature type="transmembrane region" description="Helical" evidence="1">
    <location>
        <begin position="475"/>
        <end position="497"/>
    </location>
</feature>
<dbReference type="AlphaFoldDB" id="M0ILF8"/>
<feature type="transmembrane region" description="Helical" evidence="1">
    <location>
        <begin position="429"/>
        <end position="454"/>
    </location>
</feature>
<keyword evidence="1" id="KW-1133">Transmembrane helix</keyword>
<dbReference type="Proteomes" id="UP000011508">
    <property type="component" value="Unassembled WGS sequence"/>
</dbReference>
<gene>
    <name evidence="2" type="ORF">C441_04104</name>
</gene>